<evidence type="ECO:0000313" key="2">
    <source>
        <dbReference type="EMBL" id="AKF07935.1"/>
    </source>
</evidence>
<keyword evidence="1" id="KW-1133">Transmembrane helix</keyword>
<dbReference type="Proteomes" id="UP000034883">
    <property type="component" value="Chromosome"/>
</dbReference>
<dbReference type="AlphaFoldDB" id="A0A0F6YK49"/>
<keyword evidence="3" id="KW-1185">Reference proteome</keyword>
<protein>
    <submittedName>
        <fullName evidence="2">Uncharacterized protein</fullName>
    </submittedName>
</protein>
<feature type="transmembrane region" description="Helical" evidence="1">
    <location>
        <begin position="6"/>
        <end position="23"/>
    </location>
</feature>
<proteinExistence type="predicted"/>
<reference evidence="2 3" key="1">
    <citation type="submission" date="2015-03" db="EMBL/GenBank/DDBJ databases">
        <title>Genome assembly of Sandaracinus amylolyticus DSM 53668.</title>
        <authorList>
            <person name="Sharma G."/>
            <person name="Subramanian S."/>
        </authorList>
    </citation>
    <scope>NUCLEOTIDE SEQUENCE [LARGE SCALE GENOMIC DNA]</scope>
    <source>
        <strain evidence="2 3">DSM 53668</strain>
    </source>
</reference>
<gene>
    <name evidence="2" type="ORF">DB32_005084</name>
</gene>
<accession>A0A0F6YK49</accession>
<organism evidence="2 3">
    <name type="scientific">Sandaracinus amylolyticus</name>
    <dbReference type="NCBI Taxonomy" id="927083"/>
    <lineage>
        <taxon>Bacteria</taxon>
        <taxon>Pseudomonadati</taxon>
        <taxon>Myxococcota</taxon>
        <taxon>Polyangia</taxon>
        <taxon>Polyangiales</taxon>
        <taxon>Sandaracinaceae</taxon>
        <taxon>Sandaracinus</taxon>
    </lineage>
</organism>
<dbReference type="KEGG" id="samy:DB32_005084"/>
<name>A0A0F6YK49_9BACT</name>
<keyword evidence="1" id="KW-0812">Transmembrane</keyword>
<dbReference type="EMBL" id="CP011125">
    <property type="protein sequence ID" value="AKF07935.1"/>
    <property type="molecule type" value="Genomic_DNA"/>
</dbReference>
<evidence type="ECO:0000313" key="3">
    <source>
        <dbReference type="Proteomes" id="UP000034883"/>
    </source>
</evidence>
<evidence type="ECO:0000256" key="1">
    <source>
        <dbReference type="SAM" id="Phobius"/>
    </source>
</evidence>
<sequence>MAGPQIAMLIFLAIFVLVAVRIARGGARQWDAAARLPLEDEKESRHE</sequence>
<dbReference type="STRING" id="927083.DB32_005084"/>
<keyword evidence="1" id="KW-0472">Membrane</keyword>